<sequence>MTRSNPTPLTPLDEDINRTLRLLAREREQAEARRRSEERGKQVGLGIEGIEGEFEVEMAGDQHRGANLLPIPNFEARVEEEPRTMRYYMAPRAADIQSPILHPPVAANNFEIKPSLATMIQQNAYSMDLLMNNHKSMSKFLLS</sequence>
<evidence type="ECO:0000256" key="1">
    <source>
        <dbReference type="SAM" id="Coils"/>
    </source>
</evidence>
<keyword evidence="3" id="KW-1185">Reference proteome</keyword>
<gene>
    <name evidence="2" type="ORF">LTRI10_LOCUS20449</name>
</gene>
<protein>
    <submittedName>
        <fullName evidence="2">Uncharacterized protein</fullName>
    </submittedName>
</protein>
<feature type="coiled-coil region" evidence="1">
    <location>
        <begin position="13"/>
        <end position="40"/>
    </location>
</feature>
<organism evidence="2 3">
    <name type="scientific">Linum trigynum</name>
    <dbReference type="NCBI Taxonomy" id="586398"/>
    <lineage>
        <taxon>Eukaryota</taxon>
        <taxon>Viridiplantae</taxon>
        <taxon>Streptophyta</taxon>
        <taxon>Embryophyta</taxon>
        <taxon>Tracheophyta</taxon>
        <taxon>Spermatophyta</taxon>
        <taxon>Magnoliopsida</taxon>
        <taxon>eudicotyledons</taxon>
        <taxon>Gunneridae</taxon>
        <taxon>Pentapetalae</taxon>
        <taxon>rosids</taxon>
        <taxon>fabids</taxon>
        <taxon>Malpighiales</taxon>
        <taxon>Linaceae</taxon>
        <taxon>Linum</taxon>
    </lineage>
</organism>
<accession>A0AAV2DZ95</accession>
<keyword evidence="1" id="KW-0175">Coiled coil</keyword>
<reference evidence="2 3" key="1">
    <citation type="submission" date="2024-04" db="EMBL/GenBank/DDBJ databases">
        <authorList>
            <person name="Fracassetti M."/>
        </authorList>
    </citation>
    <scope>NUCLEOTIDE SEQUENCE [LARGE SCALE GENOMIC DNA]</scope>
</reference>
<dbReference type="EMBL" id="OZ034816">
    <property type="protein sequence ID" value="CAL1378900.1"/>
    <property type="molecule type" value="Genomic_DNA"/>
</dbReference>
<evidence type="ECO:0000313" key="2">
    <source>
        <dbReference type="EMBL" id="CAL1378900.1"/>
    </source>
</evidence>
<evidence type="ECO:0000313" key="3">
    <source>
        <dbReference type="Proteomes" id="UP001497516"/>
    </source>
</evidence>
<dbReference type="AlphaFoldDB" id="A0AAV2DZ95"/>
<dbReference type="Proteomes" id="UP001497516">
    <property type="component" value="Chromosome 3"/>
</dbReference>
<name>A0AAV2DZ95_9ROSI</name>
<proteinExistence type="predicted"/>